<dbReference type="GeneID" id="101457514"/>
<evidence type="ECO:0000256" key="6">
    <source>
        <dbReference type="ARBA" id="ARBA00022729"/>
    </source>
</evidence>
<gene>
    <name evidence="13" type="primary">CORZ</name>
    <name evidence="12" type="ORF">CCAP1982_LOCUS2760</name>
</gene>
<feature type="chain" id="PRO_5033708356" description="Pro-corazonin" evidence="11">
    <location>
        <begin position="20"/>
        <end position="110"/>
    </location>
</feature>
<evidence type="ECO:0000256" key="1">
    <source>
        <dbReference type="ARBA" id="ARBA00004613"/>
    </source>
</evidence>
<accession>W8C7T3</accession>
<comment type="similarity">
    <text evidence="2">Belongs to the corazonin family.</text>
</comment>
<reference evidence="12" key="3">
    <citation type="submission" date="2020-11" db="EMBL/GenBank/DDBJ databases">
        <authorList>
            <person name="Whitehead M."/>
        </authorList>
    </citation>
    <scope>NUCLEOTIDE SEQUENCE</scope>
    <source>
        <strain evidence="12">EGII</strain>
    </source>
</reference>
<comment type="subcellular location">
    <subcellularLocation>
        <location evidence="1">Secreted</location>
    </subcellularLocation>
</comment>
<evidence type="ECO:0000313" key="12">
    <source>
        <dbReference type="EMBL" id="CAD6993977.1"/>
    </source>
</evidence>
<keyword evidence="7" id="KW-0027">Amidation</keyword>
<evidence type="ECO:0000256" key="2">
    <source>
        <dbReference type="ARBA" id="ARBA00009635"/>
    </source>
</evidence>
<dbReference type="Pfam" id="PF17308">
    <property type="entry name" value="Corazonin"/>
    <property type="match status" value="1"/>
</dbReference>
<keyword evidence="4" id="KW-0964">Secreted</keyword>
<dbReference type="GO" id="GO:0045823">
    <property type="term" value="P:positive regulation of heart contraction"/>
    <property type="evidence" value="ECO:0007669"/>
    <property type="project" value="InterPro"/>
</dbReference>
<name>W8C7T3_CERCA</name>
<dbReference type="KEGG" id="ccat:101457514"/>
<dbReference type="Proteomes" id="UP000606786">
    <property type="component" value="Unassembled WGS sequence"/>
</dbReference>
<organism evidence="13">
    <name type="scientific">Ceratitis capitata</name>
    <name type="common">Mediterranean fruit fly</name>
    <name type="synonym">Tephritis capitata</name>
    <dbReference type="NCBI Taxonomy" id="7213"/>
    <lineage>
        <taxon>Eukaryota</taxon>
        <taxon>Metazoa</taxon>
        <taxon>Ecdysozoa</taxon>
        <taxon>Arthropoda</taxon>
        <taxon>Hexapoda</taxon>
        <taxon>Insecta</taxon>
        <taxon>Pterygota</taxon>
        <taxon>Neoptera</taxon>
        <taxon>Endopterygota</taxon>
        <taxon>Diptera</taxon>
        <taxon>Brachycera</taxon>
        <taxon>Muscomorpha</taxon>
        <taxon>Tephritoidea</taxon>
        <taxon>Tephritidae</taxon>
        <taxon>Ceratitis</taxon>
        <taxon>Ceratitis</taxon>
    </lineage>
</organism>
<evidence type="ECO:0000256" key="10">
    <source>
        <dbReference type="ARBA" id="ARBA00024842"/>
    </source>
</evidence>
<keyword evidence="5" id="KW-0165">Cleavage on pair of basic residues</keyword>
<dbReference type="GO" id="GO:0005576">
    <property type="term" value="C:extracellular region"/>
    <property type="evidence" value="ECO:0007669"/>
    <property type="project" value="UniProtKB-SubCell"/>
</dbReference>
<dbReference type="EMBL" id="GAMC01000342">
    <property type="protein sequence ID" value="JAC06214.1"/>
    <property type="molecule type" value="mRNA"/>
</dbReference>
<reference evidence="13" key="2">
    <citation type="journal article" date="2014" name="BMC Genomics">
        <title>A genomic perspective to assessing quality of mass-reared SIT flies used in Mediterranean fruit fly (Ceratitis capitata) eradication in California.</title>
        <authorList>
            <person name="Calla B."/>
            <person name="Hall B."/>
            <person name="Hou S."/>
            <person name="Geib S.M."/>
        </authorList>
    </citation>
    <scope>NUCLEOTIDE SEQUENCE</scope>
</reference>
<evidence type="ECO:0000256" key="8">
    <source>
        <dbReference type="ARBA" id="ARBA00023283"/>
    </source>
</evidence>
<keyword evidence="6 11" id="KW-0732">Signal</keyword>
<dbReference type="EMBL" id="CAJHJT010000001">
    <property type="protein sequence ID" value="CAD6993977.1"/>
    <property type="molecule type" value="Genomic_DNA"/>
</dbReference>
<dbReference type="GO" id="GO:0007218">
    <property type="term" value="P:neuropeptide signaling pathway"/>
    <property type="evidence" value="ECO:0007669"/>
    <property type="project" value="UniProtKB-KW"/>
</dbReference>
<proteinExistence type="evidence at transcript level"/>
<comment type="function">
    <text evidence="10">Cardioactive peptide. Corazonin is probably involved in the physiological regulation of the heart beat. Clock (Clk) and cycle (cyc) proteins negatively regulate Crz transcription in a cell-specific manner.</text>
</comment>
<dbReference type="AlphaFoldDB" id="W8C7T3"/>
<keyword evidence="14" id="KW-1185">Reference proteome</keyword>
<evidence type="ECO:0000256" key="9">
    <source>
        <dbReference type="ARBA" id="ARBA00023320"/>
    </source>
</evidence>
<sequence>MFKLFISLAVLCLVATCFGQTFQYSHGWTSGKRAHRDSEAPEIYSLQQDGDRKLERCLMQLQYLLRNPLPIRAAVQTIAPANSNLFGNHHQSNELYEELNAAEANDYSKH</sequence>
<dbReference type="InterPro" id="IPR020190">
    <property type="entry name" value="Procorazonin"/>
</dbReference>
<keyword evidence="9" id="KW-0527">Neuropeptide</keyword>
<evidence type="ECO:0000256" key="4">
    <source>
        <dbReference type="ARBA" id="ARBA00022525"/>
    </source>
</evidence>
<evidence type="ECO:0000256" key="11">
    <source>
        <dbReference type="SAM" id="SignalP"/>
    </source>
</evidence>
<dbReference type="OrthoDB" id="6436322at2759"/>
<evidence type="ECO:0000256" key="7">
    <source>
        <dbReference type="ARBA" id="ARBA00022815"/>
    </source>
</evidence>
<feature type="signal peptide" evidence="11">
    <location>
        <begin position="1"/>
        <end position="19"/>
    </location>
</feature>
<dbReference type="GO" id="GO:0071858">
    <property type="term" value="F:corazonin receptor binding"/>
    <property type="evidence" value="ECO:0007669"/>
    <property type="project" value="InterPro"/>
</dbReference>
<evidence type="ECO:0000256" key="5">
    <source>
        <dbReference type="ARBA" id="ARBA00022685"/>
    </source>
</evidence>
<evidence type="ECO:0000313" key="14">
    <source>
        <dbReference type="Proteomes" id="UP000606786"/>
    </source>
</evidence>
<evidence type="ECO:0000313" key="13">
    <source>
        <dbReference type="EMBL" id="JAC06214.1"/>
    </source>
</evidence>
<evidence type="ECO:0000256" key="3">
    <source>
        <dbReference type="ARBA" id="ARBA00014144"/>
    </source>
</evidence>
<reference evidence="13" key="1">
    <citation type="submission" date="2013-07" db="EMBL/GenBank/DDBJ databases">
        <authorList>
            <person name="Geib S."/>
        </authorList>
    </citation>
    <scope>NUCLEOTIDE SEQUENCE</scope>
</reference>
<protein>
    <recommendedName>
        <fullName evidence="3">Pro-corazonin</fullName>
    </recommendedName>
</protein>
<keyword evidence="8" id="KW-0873">Pyrrolidone carboxylic acid</keyword>